<feature type="compositionally biased region" description="Basic and acidic residues" evidence="1">
    <location>
        <begin position="208"/>
        <end position="219"/>
    </location>
</feature>
<evidence type="ECO:0000313" key="3">
    <source>
        <dbReference type="Proteomes" id="UP000198531"/>
    </source>
</evidence>
<accession>A0A1I6GLR5</accession>
<sequence length="278" mass="30726">MSDDSDDAVSALVVDSLRASEDALDYLAGDDPDTDLEELIADIQTVAEEAIELLETMDLSELPAAIDEDELDELVVEENLPEAVVNGDPDEAIRLRKLLAVVDLAELWGSVDVRDAWRNKRELEDAVDDVGDDDGDGDDDGLVSDLTDDDEEDDDFDVDFGAEQTLDTGDDDVNVPDQAYETAIQSQLADSVEQFRRGLIEVHHQLARMREENERRTESAEQPSSRNPTAASTLASTETRSSVDVKYSTVPRETKYSSAPNRTRVYGSRFDEYEGDDA</sequence>
<proteinExistence type="predicted"/>
<protein>
    <submittedName>
        <fullName evidence="2">Uncharacterized protein</fullName>
    </submittedName>
</protein>
<keyword evidence="3" id="KW-1185">Reference proteome</keyword>
<dbReference type="AlphaFoldDB" id="A0A1I6GLR5"/>
<dbReference type="Proteomes" id="UP000198531">
    <property type="component" value="Unassembled WGS sequence"/>
</dbReference>
<reference evidence="3" key="1">
    <citation type="submission" date="2016-10" db="EMBL/GenBank/DDBJ databases">
        <authorList>
            <person name="Varghese N."/>
            <person name="Submissions S."/>
        </authorList>
    </citation>
    <scope>NUCLEOTIDE SEQUENCE [LARGE SCALE GENOMIC DNA]</scope>
    <source>
        <strain evidence="3">CGMCC 1.7736</strain>
    </source>
</reference>
<feature type="region of interest" description="Disordered" evidence="1">
    <location>
        <begin position="208"/>
        <end position="278"/>
    </location>
</feature>
<dbReference type="RefSeq" id="WP_089805786.1">
    <property type="nucleotide sequence ID" value="NZ_FOYT01000001.1"/>
</dbReference>
<feature type="compositionally biased region" description="Polar residues" evidence="1">
    <location>
        <begin position="220"/>
        <end position="242"/>
    </location>
</feature>
<evidence type="ECO:0000313" key="2">
    <source>
        <dbReference type="EMBL" id="SFR43153.1"/>
    </source>
</evidence>
<feature type="region of interest" description="Disordered" evidence="1">
    <location>
        <begin position="127"/>
        <end position="157"/>
    </location>
</feature>
<dbReference type="EMBL" id="FOYT01000001">
    <property type="protein sequence ID" value="SFR43153.1"/>
    <property type="molecule type" value="Genomic_DNA"/>
</dbReference>
<organism evidence="2 3">
    <name type="scientific">Halogeometricum rufum</name>
    <dbReference type="NCBI Taxonomy" id="553469"/>
    <lineage>
        <taxon>Archaea</taxon>
        <taxon>Methanobacteriati</taxon>
        <taxon>Methanobacteriota</taxon>
        <taxon>Stenosarchaea group</taxon>
        <taxon>Halobacteria</taxon>
        <taxon>Halobacteriales</taxon>
        <taxon>Haloferacaceae</taxon>
        <taxon>Halogeometricum</taxon>
    </lineage>
</organism>
<dbReference type="STRING" id="553469.SAMN04487947_1357"/>
<dbReference type="OrthoDB" id="308200at2157"/>
<gene>
    <name evidence="2" type="ORF">SAMN04487947_1357</name>
</gene>
<name>A0A1I6GLR5_9EURY</name>
<evidence type="ECO:0000256" key="1">
    <source>
        <dbReference type="SAM" id="MobiDB-lite"/>
    </source>
</evidence>